<keyword evidence="3" id="KW-1185">Reference proteome</keyword>
<evidence type="ECO:0000313" key="2">
    <source>
        <dbReference type="EMBL" id="MFC5650824.1"/>
    </source>
</evidence>
<reference evidence="3" key="1">
    <citation type="journal article" date="2019" name="Int. J. Syst. Evol. Microbiol.">
        <title>The Global Catalogue of Microorganisms (GCM) 10K type strain sequencing project: providing services to taxonomists for standard genome sequencing and annotation.</title>
        <authorList>
            <consortium name="The Broad Institute Genomics Platform"/>
            <consortium name="The Broad Institute Genome Sequencing Center for Infectious Disease"/>
            <person name="Wu L."/>
            <person name="Ma J."/>
        </authorList>
    </citation>
    <scope>NUCLEOTIDE SEQUENCE [LARGE SCALE GENOMIC DNA]</scope>
    <source>
        <strain evidence="3">CGMCC 1.3240</strain>
    </source>
</reference>
<name>A0ABW0W1I7_9BACL</name>
<evidence type="ECO:0000256" key="1">
    <source>
        <dbReference type="SAM" id="SignalP"/>
    </source>
</evidence>
<feature type="signal peptide" evidence="1">
    <location>
        <begin position="1"/>
        <end position="23"/>
    </location>
</feature>
<evidence type="ECO:0008006" key="4">
    <source>
        <dbReference type="Google" id="ProtNLM"/>
    </source>
</evidence>
<dbReference type="PROSITE" id="PS51257">
    <property type="entry name" value="PROKAR_LIPOPROTEIN"/>
    <property type="match status" value="1"/>
</dbReference>
<sequence>MKRNFFKHAAAAALIAVMTVLLSGCLYPKDQLEQNKMPPKDAILSVQAVIDQYQKDTGLLPIQNSKPDTLVYEKYRIDFDKLQRMNYISEIPATAYEKGGSYYYLIINEETDPTVKLMNLVIYQQVNDLQASVKSYSDAHKGKLPAGKSVYPDFTGLDFKEMGIKEPVLSSVFSGQTLSTIMDAKGNVYLDYGIDITQVLQKLGSGKKPDDKQDLRALLANQSDLVPVKAPIYRLRGGEPQAMLK</sequence>
<evidence type="ECO:0000313" key="3">
    <source>
        <dbReference type="Proteomes" id="UP001596047"/>
    </source>
</evidence>
<accession>A0ABW0W1I7</accession>
<dbReference type="Proteomes" id="UP001596047">
    <property type="component" value="Unassembled WGS sequence"/>
</dbReference>
<protein>
    <recommendedName>
        <fullName evidence="4">Lipoprotein</fullName>
    </recommendedName>
</protein>
<dbReference type="EMBL" id="JBHSOW010000063">
    <property type="protein sequence ID" value="MFC5650824.1"/>
    <property type="molecule type" value="Genomic_DNA"/>
</dbReference>
<organism evidence="2 3">
    <name type="scientific">Paenibacillus solisilvae</name>
    <dbReference type="NCBI Taxonomy" id="2486751"/>
    <lineage>
        <taxon>Bacteria</taxon>
        <taxon>Bacillati</taxon>
        <taxon>Bacillota</taxon>
        <taxon>Bacilli</taxon>
        <taxon>Bacillales</taxon>
        <taxon>Paenibacillaceae</taxon>
        <taxon>Paenibacillus</taxon>
    </lineage>
</organism>
<gene>
    <name evidence="2" type="ORF">ACFPYJ_17245</name>
</gene>
<dbReference type="RefSeq" id="WP_379189404.1">
    <property type="nucleotide sequence ID" value="NZ_JBHSOW010000063.1"/>
</dbReference>
<comment type="caution">
    <text evidence="2">The sequence shown here is derived from an EMBL/GenBank/DDBJ whole genome shotgun (WGS) entry which is preliminary data.</text>
</comment>
<keyword evidence="1" id="KW-0732">Signal</keyword>
<proteinExistence type="predicted"/>
<feature type="chain" id="PRO_5046714073" description="Lipoprotein" evidence="1">
    <location>
        <begin position="24"/>
        <end position="245"/>
    </location>
</feature>